<evidence type="ECO:0000313" key="6">
    <source>
        <dbReference type="EMBL" id="KAF0971955.1"/>
    </source>
</evidence>
<accession>A0A6A5BCT8</accession>
<dbReference type="EMBL" id="VFQX01000072">
    <property type="protein sequence ID" value="KAF0971955.1"/>
    <property type="molecule type" value="Genomic_DNA"/>
</dbReference>
<dbReference type="OMA" id="RSYHDDF"/>
<dbReference type="InterPro" id="IPR012677">
    <property type="entry name" value="Nucleotide-bd_a/b_plait_sf"/>
</dbReference>
<dbReference type="GO" id="GO:0000785">
    <property type="term" value="C:chromatin"/>
    <property type="evidence" value="ECO:0007669"/>
    <property type="project" value="TreeGrafter"/>
</dbReference>
<dbReference type="Pfam" id="PF00076">
    <property type="entry name" value="RRM_1"/>
    <property type="match status" value="2"/>
</dbReference>
<dbReference type="GO" id="GO:0010468">
    <property type="term" value="P:regulation of gene expression"/>
    <property type="evidence" value="ECO:0007669"/>
    <property type="project" value="TreeGrafter"/>
</dbReference>
<dbReference type="Proteomes" id="UP000444721">
    <property type="component" value="Unassembled WGS sequence"/>
</dbReference>
<evidence type="ECO:0000259" key="5">
    <source>
        <dbReference type="PROSITE" id="PS50102"/>
    </source>
</evidence>
<protein>
    <recommendedName>
        <fullName evidence="5">RRM domain-containing protein</fullName>
    </recommendedName>
</protein>
<evidence type="ECO:0000313" key="7">
    <source>
        <dbReference type="Proteomes" id="UP000444721"/>
    </source>
</evidence>
<evidence type="ECO:0000256" key="3">
    <source>
        <dbReference type="PROSITE-ProRule" id="PRU00176"/>
    </source>
</evidence>
<comment type="subcellular location">
    <subcellularLocation>
        <location evidence="1">Nucleus</location>
    </subcellularLocation>
</comment>
<dbReference type="Gene3D" id="3.30.70.330">
    <property type="match status" value="2"/>
</dbReference>
<feature type="region of interest" description="Disordered" evidence="4">
    <location>
        <begin position="1"/>
        <end position="52"/>
    </location>
</feature>
<proteinExistence type="predicted"/>
<dbReference type="AlphaFoldDB" id="A0A6A5BCT8"/>
<feature type="compositionally biased region" description="Basic and acidic residues" evidence="4">
    <location>
        <begin position="43"/>
        <end position="52"/>
    </location>
</feature>
<keyword evidence="7" id="KW-1185">Reference proteome</keyword>
<dbReference type="SUPFAM" id="SSF54928">
    <property type="entry name" value="RNA-binding domain, RBD"/>
    <property type="match status" value="2"/>
</dbReference>
<feature type="domain" description="RRM" evidence="5">
    <location>
        <begin position="58"/>
        <end position="134"/>
    </location>
</feature>
<evidence type="ECO:0000256" key="1">
    <source>
        <dbReference type="ARBA" id="ARBA00004123"/>
    </source>
</evidence>
<dbReference type="OrthoDB" id="1875751at2759"/>
<dbReference type="InterPro" id="IPR035979">
    <property type="entry name" value="RBD_domain_sf"/>
</dbReference>
<dbReference type="PANTHER" id="PTHR48033">
    <property type="entry name" value="RNA-BINDING (RRM/RBD/RNP MOTIFS) FAMILY PROTEIN"/>
    <property type="match status" value="1"/>
</dbReference>
<dbReference type="VEuPathDB" id="AmoebaDB:NF0050950"/>
<dbReference type="PANTHER" id="PTHR48033:SF10">
    <property type="entry name" value="RNA-BINDING PROTEIN SQUID"/>
    <property type="match status" value="1"/>
</dbReference>
<evidence type="ECO:0000256" key="4">
    <source>
        <dbReference type="SAM" id="MobiDB-lite"/>
    </source>
</evidence>
<dbReference type="VEuPathDB" id="AmoebaDB:FDP41_009651"/>
<feature type="region of interest" description="Disordered" evidence="4">
    <location>
        <begin position="217"/>
        <end position="296"/>
    </location>
</feature>
<keyword evidence="3" id="KW-0694">RNA-binding</keyword>
<dbReference type="CDD" id="cd00590">
    <property type="entry name" value="RRM_SF"/>
    <property type="match status" value="2"/>
</dbReference>
<dbReference type="SMART" id="SM00360">
    <property type="entry name" value="RRM"/>
    <property type="match status" value="2"/>
</dbReference>
<sequence>MPREEENQYSDEEQQQQQENQNEDDNLLKRKRGDDDEQDQDEDNNKKQKYDYDARAPYTVMLRNLPYSTTEDQIRERLSSYGNIVRVNIPVNERNQSRGYGFVEFEDVESAQKVVALKAMNMDGRDVALQQSKARDEFSGRTNQVFVGNLPDSATKDDIRNLFSDCGDIEEVRMPEDNNGKKKGFAFVQFTSTDPVKEALKKDGIEFQGVNIKVNEEKSTRMKQRKERGGRFDDRRGGDRRGGRRFDDRRGGRFDDRGRRDDRGGRFDDRRGGDRRGGYEERRRDDRGGRRYDDRR</sequence>
<organism evidence="6 7">
    <name type="scientific">Naegleria fowleri</name>
    <name type="common">Brain eating amoeba</name>
    <dbReference type="NCBI Taxonomy" id="5763"/>
    <lineage>
        <taxon>Eukaryota</taxon>
        <taxon>Discoba</taxon>
        <taxon>Heterolobosea</taxon>
        <taxon>Tetramitia</taxon>
        <taxon>Eutetramitia</taxon>
        <taxon>Vahlkampfiidae</taxon>
        <taxon>Naegleria</taxon>
    </lineage>
</organism>
<keyword evidence="2" id="KW-0539">Nucleus</keyword>
<dbReference type="GO" id="GO:0003723">
    <property type="term" value="F:RNA binding"/>
    <property type="evidence" value="ECO:0007669"/>
    <property type="project" value="UniProtKB-UniRule"/>
</dbReference>
<reference evidence="6 7" key="1">
    <citation type="journal article" date="2019" name="Sci. Rep.">
        <title>Nanopore sequencing improves the draft genome of the human pathogenic amoeba Naegleria fowleri.</title>
        <authorList>
            <person name="Liechti N."/>
            <person name="Schurch N."/>
            <person name="Bruggmann R."/>
            <person name="Wittwer M."/>
        </authorList>
    </citation>
    <scope>NUCLEOTIDE SEQUENCE [LARGE SCALE GENOMIC DNA]</scope>
    <source>
        <strain evidence="6 7">ATCC 30894</strain>
    </source>
</reference>
<dbReference type="RefSeq" id="XP_044556670.1">
    <property type="nucleotide sequence ID" value="XM_044713632.1"/>
</dbReference>
<dbReference type="InterPro" id="IPR000504">
    <property type="entry name" value="RRM_dom"/>
</dbReference>
<comment type="caution">
    <text evidence="6">The sequence shown here is derived from an EMBL/GenBank/DDBJ whole genome shotgun (WGS) entry which is preliminary data.</text>
</comment>
<dbReference type="GeneID" id="68116866"/>
<evidence type="ECO:0000256" key="2">
    <source>
        <dbReference type="ARBA" id="ARBA00023242"/>
    </source>
</evidence>
<dbReference type="PROSITE" id="PS50102">
    <property type="entry name" value="RRM"/>
    <property type="match status" value="2"/>
</dbReference>
<gene>
    <name evidence="6" type="ORF">FDP41_009651</name>
</gene>
<dbReference type="VEuPathDB" id="AmoebaDB:NfTy_087120"/>
<feature type="compositionally biased region" description="Basic and acidic residues" evidence="4">
    <location>
        <begin position="227"/>
        <end position="296"/>
    </location>
</feature>
<dbReference type="GO" id="GO:0005654">
    <property type="term" value="C:nucleoplasm"/>
    <property type="evidence" value="ECO:0007669"/>
    <property type="project" value="TreeGrafter"/>
</dbReference>
<feature type="domain" description="RRM" evidence="5">
    <location>
        <begin position="143"/>
        <end position="219"/>
    </location>
</feature>
<name>A0A6A5BCT8_NAEFO</name>